<feature type="binding site" evidence="2">
    <location>
        <position position="94"/>
    </location>
    <ligand>
        <name>substrate</name>
    </ligand>
</feature>
<dbReference type="InterPro" id="IPR029058">
    <property type="entry name" value="AB_hydrolase_fold"/>
</dbReference>
<dbReference type="RefSeq" id="WP_067300794.1">
    <property type="nucleotide sequence ID" value="NZ_CP016279.1"/>
</dbReference>
<feature type="domain" description="Acetyl xylan esterase" evidence="3">
    <location>
        <begin position="6"/>
        <end position="320"/>
    </location>
</feature>
<name>A0A1B1ASI9_9ACTN</name>
<feature type="active site" description="Nucleophile" evidence="1">
    <location>
        <position position="190"/>
    </location>
</feature>
<keyword evidence="7" id="KW-1185">Reference proteome</keyword>
<dbReference type="EMBL" id="CP016279">
    <property type="protein sequence ID" value="ANP49526.1"/>
    <property type="molecule type" value="Genomic_DNA"/>
</dbReference>
<dbReference type="InterPro" id="IPR039069">
    <property type="entry name" value="CE7"/>
</dbReference>
<evidence type="ECO:0000313" key="7">
    <source>
        <dbReference type="Proteomes" id="UP001519309"/>
    </source>
</evidence>
<dbReference type="KEGG" id="sgs:AVL59_07830"/>
<dbReference type="PANTHER" id="PTHR40111">
    <property type="entry name" value="CEPHALOSPORIN-C DEACETYLASE"/>
    <property type="match status" value="1"/>
</dbReference>
<dbReference type="Proteomes" id="UP000092659">
    <property type="component" value="Chromosome"/>
</dbReference>
<accession>A0A1B1ASI9</accession>
<dbReference type="Pfam" id="PF05448">
    <property type="entry name" value="AXE1"/>
    <property type="match status" value="1"/>
</dbReference>
<reference evidence="4 6" key="1">
    <citation type="submission" date="2016-06" db="EMBL/GenBank/DDBJ databases">
        <title>Complete genome sequence of Streptomyces griseochromogenes ATCC 14511, the Blasticidin S producer.</title>
        <authorList>
            <person name="Wu L."/>
        </authorList>
    </citation>
    <scope>NUCLEOTIDE SEQUENCE [LARGE SCALE GENOMIC DNA]</scope>
    <source>
        <strain evidence="4 6">ATCC 14511</strain>
    </source>
</reference>
<dbReference type="GO" id="GO:0047739">
    <property type="term" value="F:cephalosporin-C deacetylase activity"/>
    <property type="evidence" value="ECO:0007669"/>
    <property type="project" value="UniProtKB-EC"/>
</dbReference>
<proteinExistence type="predicted"/>
<protein>
    <submittedName>
        <fullName evidence="5">Cephalosporin-C deacetylase</fullName>
        <ecNumber evidence="5">3.1.1.41</ecNumber>
    </submittedName>
</protein>
<dbReference type="AlphaFoldDB" id="A0A1B1ASI9"/>
<evidence type="ECO:0000256" key="2">
    <source>
        <dbReference type="PIRSR" id="PIRSR639069-2"/>
    </source>
</evidence>
<evidence type="ECO:0000313" key="6">
    <source>
        <dbReference type="Proteomes" id="UP000092659"/>
    </source>
</evidence>
<evidence type="ECO:0000256" key="1">
    <source>
        <dbReference type="PIRSR" id="PIRSR639069-1"/>
    </source>
</evidence>
<evidence type="ECO:0000313" key="4">
    <source>
        <dbReference type="EMBL" id="ANP49526.1"/>
    </source>
</evidence>
<feature type="active site" description="Charge relay system" evidence="1">
    <location>
        <position position="276"/>
    </location>
</feature>
<sequence length="340" mass="36212">MNELPEELATRRAAHRTPAGFDAFWRRTLASEAHPLDPVFAETPGPLAAATVHDVSFAGAHGHRIAAWLIVPRPAGPAPGTRTRVPCVVQFLGYGEGRGAALDWLLWPAVGMATLVVDTRGQGGANLRPGNTPDPVGVRPPQVPGFITRGLLDPDAYYYRDAYVDAVRAVETALAHEAVDPERVAVSGCSQGGLLALAAAALHGRVAAALVESPFLCDVADHTRFPDRQPYRELLRFCQFHPHHTDRALTTLAHFDGVAMASRAACPALFSLALRDQVCSPASVAAAYQHYAGPKQIRVWPYAGHAEPNGYHRQAEVAFLLAAFGDPAGVRGVPAGASRS</sequence>
<reference evidence="5 7" key="2">
    <citation type="submission" date="2021-03" db="EMBL/GenBank/DDBJ databases">
        <title>Genomic Encyclopedia of Type Strains, Phase IV (KMG-IV): sequencing the most valuable type-strain genomes for metagenomic binning, comparative biology and taxonomic classification.</title>
        <authorList>
            <person name="Goeker M."/>
        </authorList>
    </citation>
    <scope>NUCLEOTIDE SEQUENCE [LARGE SCALE GENOMIC DNA]</scope>
    <source>
        <strain evidence="5 7">DSM 40499</strain>
    </source>
</reference>
<dbReference type="GO" id="GO:0005976">
    <property type="term" value="P:polysaccharide metabolic process"/>
    <property type="evidence" value="ECO:0007669"/>
    <property type="project" value="TreeGrafter"/>
</dbReference>
<evidence type="ECO:0000313" key="5">
    <source>
        <dbReference type="EMBL" id="MBP2053033.1"/>
    </source>
</evidence>
<dbReference type="STRING" id="68214.AVL59_07830"/>
<dbReference type="PANTHER" id="PTHR40111:SF1">
    <property type="entry name" value="CEPHALOSPORIN-C DEACETYLASE"/>
    <property type="match status" value="1"/>
</dbReference>
<dbReference type="SUPFAM" id="SSF53474">
    <property type="entry name" value="alpha/beta-Hydrolases"/>
    <property type="match status" value="1"/>
</dbReference>
<dbReference type="EMBL" id="JAGGLP010000014">
    <property type="protein sequence ID" value="MBP2053033.1"/>
    <property type="molecule type" value="Genomic_DNA"/>
</dbReference>
<dbReference type="Gene3D" id="3.40.50.1820">
    <property type="entry name" value="alpha/beta hydrolase"/>
    <property type="match status" value="1"/>
</dbReference>
<keyword evidence="5" id="KW-0378">Hydrolase</keyword>
<dbReference type="OrthoDB" id="9770528at2"/>
<evidence type="ECO:0000259" key="3">
    <source>
        <dbReference type="Pfam" id="PF05448"/>
    </source>
</evidence>
<organism evidence="4 6">
    <name type="scientific">Streptomyces griseochromogenes</name>
    <dbReference type="NCBI Taxonomy" id="68214"/>
    <lineage>
        <taxon>Bacteria</taxon>
        <taxon>Bacillati</taxon>
        <taxon>Actinomycetota</taxon>
        <taxon>Actinomycetes</taxon>
        <taxon>Kitasatosporales</taxon>
        <taxon>Streptomycetaceae</taxon>
        <taxon>Streptomyces</taxon>
    </lineage>
</organism>
<dbReference type="EC" id="3.1.1.41" evidence="5"/>
<gene>
    <name evidence="4" type="ORF">AVL59_07830</name>
    <name evidence="5" type="ORF">J2Z21_006024</name>
</gene>
<feature type="active site" description="Charge relay system" evidence="1">
    <location>
        <position position="305"/>
    </location>
</feature>
<dbReference type="Proteomes" id="UP001519309">
    <property type="component" value="Unassembled WGS sequence"/>
</dbReference>
<dbReference type="InterPro" id="IPR008391">
    <property type="entry name" value="AXE1_dom"/>
</dbReference>